<dbReference type="KEGG" id="spzr:G5C33_04905"/>
<dbReference type="PANTHER" id="PTHR33993">
    <property type="entry name" value="GLYOXALASE-RELATED"/>
    <property type="match status" value="1"/>
</dbReference>
<organism evidence="2 3">
    <name type="scientific">Stakelama tenebrarum</name>
    <dbReference type="NCBI Taxonomy" id="2711215"/>
    <lineage>
        <taxon>Bacteria</taxon>
        <taxon>Pseudomonadati</taxon>
        <taxon>Pseudomonadota</taxon>
        <taxon>Alphaproteobacteria</taxon>
        <taxon>Sphingomonadales</taxon>
        <taxon>Sphingomonadaceae</taxon>
        <taxon>Stakelama</taxon>
    </lineage>
</organism>
<dbReference type="InterPro" id="IPR037523">
    <property type="entry name" value="VOC_core"/>
</dbReference>
<dbReference type="CDD" id="cd07247">
    <property type="entry name" value="SgaA_N_like"/>
    <property type="match status" value="2"/>
</dbReference>
<evidence type="ECO:0000313" key="3">
    <source>
        <dbReference type="Proteomes" id="UP000501568"/>
    </source>
</evidence>
<dbReference type="Pfam" id="PF00903">
    <property type="entry name" value="Glyoxalase"/>
    <property type="match status" value="2"/>
</dbReference>
<feature type="domain" description="VOC" evidence="1">
    <location>
        <begin position="142"/>
        <end position="259"/>
    </location>
</feature>
<sequence>MSDDQGAFIWYELMTPDLTGARAFYQEVMGWAVPEQGHPPVDYREIAAPDGEMVGGMLPLSPEMLSGGAKPGWYGYVCVDDVDVEIAELKAAGGTVFMDQTMPDVGRIAMVADPQGVPLYLMKPIPPADRPDAKSTAFAPDRVGHIAWNELVTPDPAAAKSWYLERFGWTVSGAMPMGPSGDYEFLARGDAAIGAMMRTPEAGISRWNFYWNVGAIDAAKDRLEAAGGAVRNGPHEVPGGDFVIEARDPQGVDFGMVGKRH</sequence>
<accession>A0A6G6Y2L7</accession>
<protein>
    <submittedName>
        <fullName evidence="2">VOC family protein</fullName>
    </submittedName>
</protein>
<dbReference type="Proteomes" id="UP000501568">
    <property type="component" value="Chromosome"/>
</dbReference>
<keyword evidence="3" id="KW-1185">Reference proteome</keyword>
<dbReference type="EMBL" id="CP049109">
    <property type="protein sequence ID" value="QIG79194.1"/>
    <property type="molecule type" value="Genomic_DNA"/>
</dbReference>
<gene>
    <name evidence="2" type="ORF">G5C33_04905</name>
</gene>
<dbReference type="PANTHER" id="PTHR33993:SF14">
    <property type="entry name" value="GB|AAF24581.1"/>
    <property type="match status" value="1"/>
</dbReference>
<dbReference type="InterPro" id="IPR004360">
    <property type="entry name" value="Glyas_Fos-R_dOase_dom"/>
</dbReference>
<dbReference type="InterPro" id="IPR052164">
    <property type="entry name" value="Anthracycline_SecMetBiosynth"/>
</dbReference>
<evidence type="ECO:0000259" key="1">
    <source>
        <dbReference type="PROSITE" id="PS51819"/>
    </source>
</evidence>
<dbReference type="RefSeq" id="WP_165326195.1">
    <property type="nucleotide sequence ID" value="NZ_CP049109.1"/>
</dbReference>
<evidence type="ECO:0000313" key="2">
    <source>
        <dbReference type="EMBL" id="QIG79194.1"/>
    </source>
</evidence>
<feature type="domain" description="VOC" evidence="1">
    <location>
        <begin position="7"/>
        <end position="124"/>
    </location>
</feature>
<dbReference type="Gene3D" id="3.10.180.10">
    <property type="entry name" value="2,3-Dihydroxybiphenyl 1,2-Dioxygenase, domain 1"/>
    <property type="match status" value="2"/>
</dbReference>
<dbReference type="PROSITE" id="PS51819">
    <property type="entry name" value="VOC"/>
    <property type="match status" value="2"/>
</dbReference>
<proteinExistence type="predicted"/>
<dbReference type="InterPro" id="IPR029068">
    <property type="entry name" value="Glyas_Bleomycin-R_OHBP_Dase"/>
</dbReference>
<name>A0A6G6Y2L7_9SPHN</name>
<dbReference type="SUPFAM" id="SSF54593">
    <property type="entry name" value="Glyoxalase/Bleomycin resistance protein/Dihydroxybiphenyl dioxygenase"/>
    <property type="match status" value="2"/>
</dbReference>
<dbReference type="AlphaFoldDB" id="A0A6G6Y2L7"/>
<reference evidence="2 3" key="1">
    <citation type="submission" date="2020-02" db="EMBL/GenBank/DDBJ databases">
        <authorList>
            <person name="Zheng R.K."/>
            <person name="Sun C.M."/>
        </authorList>
    </citation>
    <scope>NUCLEOTIDE SEQUENCE [LARGE SCALE GENOMIC DNA]</scope>
    <source>
        <strain evidence="3">zrk23</strain>
    </source>
</reference>